<evidence type="ECO:0000256" key="1">
    <source>
        <dbReference type="SAM" id="Phobius"/>
    </source>
</evidence>
<dbReference type="Proteomes" id="UP001549110">
    <property type="component" value="Unassembled WGS sequence"/>
</dbReference>
<keyword evidence="3" id="KW-1185">Reference proteome</keyword>
<dbReference type="InterPro" id="IPR032307">
    <property type="entry name" value="PepSY_TM-like_2"/>
</dbReference>
<keyword evidence="1" id="KW-1133">Transmembrane helix</keyword>
<dbReference type="EMBL" id="JBEPLU010000002">
    <property type="protein sequence ID" value="MET3527764.1"/>
    <property type="molecule type" value="Genomic_DNA"/>
</dbReference>
<name>A0ABV2EL35_9CAUL</name>
<reference evidence="2 3" key="1">
    <citation type="submission" date="2024-06" db="EMBL/GenBank/DDBJ databases">
        <title>Genomic Encyclopedia of Type Strains, Phase IV (KMG-IV): sequencing the most valuable type-strain genomes for metagenomic binning, comparative biology and taxonomic classification.</title>
        <authorList>
            <person name="Goeker M."/>
        </authorList>
    </citation>
    <scope>NUCLEOTIDE SEQUENCE [LARGE SCALE GENOMIC DNA]</scope>
    <source>
        <strain evidence="2 3">DSM 17809</strain>
    </source>
</reference>
<keyword evidence="1" id="KW-0472">Membrane</keyword>
<feature type="transmembrane region" description="Helical" evidence="1">
    <location>
        <begin position="175"/>
        <end position="198"/>
    </location>
</feature>
<dbReference type="Pfam" id="PF16357">
    <property type="entry name" value="PepSY_TM_like_2"/>
    <property type="match status" value="1"/>
</dbReference>
<dbReference type="PANTHER" id="PTHR40115">
    <property type="entry name" value="INNER MEMBRANE PROTEIN WITH PEPSY TM HELIX"/>
    <property type="match status" value="1"/>
</dbReference>
<dbReference type="PANTHER" id="PTHR40115:SF1">
    <property type="entry name" value="INNER MEMBRANE PROTEIN WITH PEPSY TM HELIX"/>
    <property type="match status" value="1"/>
</dbReference>
<feature type="transmembrane region" description="Helical" evidence="1">
    <location>
        <begin position="204"/>
        <end position="224"/>
    </location>
</feature>
<evidence type="ECO:0000313" key="3">
    <source>
        <dbReference type="Proteomes" id="UP001549110"/>
    </source>
</evidence>
<evidence type="ECO:0000313" key="2">
    <source>
        <dbReference type="EMBL" id="MET3527764.1"/>
    </source>
</evidence>
<organism evidence="2 3">
    <name type="scientific">Phenylobacterium koreense</name>
    <dbReference type="NCBI Taxonomy" id="266125"/>
    <lineage>
        <taxon>Bacteria</taxon>
        <taxon>Pseudomonadati</taxon>
        <taxon>Pseudomonadota</taxon>
        <taxon>Alphaproteobacteria</taxon>
        <taxon>Caulobacterales</taxon>
        <taxon>Caulobacteraceae</taxon>
        <taxon>Phenylobacterium</taxon>
    </lineage>
</organism>
<evidence type="ECO:0008006" key="4">
    <source>
        <dbReference type="Google" id="ProtNLM"/>
    </source>
</evidence>
<dbReference type="RefSeq" id="WP_331931334.1">
    <property type="nucleotide sequence ID" value="NZ_JBEPLU010000002.1"/>
</dbReference>
<proteinExistence type="predicted"/>
<keyword evidence="1" id="KW-0812">Transmembrane</keyword>
<comment type="caution">
    <text evidence="2">The sequence shown here is derived from an EMBL/GenBank/DDBJ whole genome shotgun (WGS) entry which is preliminary data.</text>
</comment>
<gene>
    <name evidence="2" type="ORF">ABID41_002882</name>
</gene>
<protein>
    <recommendedName>
        <fullName evidence="4">PepSY-associated TM helix domain-containing protein</fullName>
    </recommendedName>
</protein>
<feature type="transmembrane region" description="Helical" evidence="1">
    <location>
        <begin position="37"/>
        <end position="59"/>
    </location>
</feature>
<accession>A0ABV2EL35</accession>
<sequence>MAVTELAGGKPAVDEAKAQAKRKAQRRAGFLRLMLKWHWISAAVCLIGMLLFAVTGITLNHAGAIEASPKTVERRGQMPEPLIAAAKTAQTSQRALPEPIRAWLAKEMDVRAPKGAPIEWSDDEAYVALPRPGGDGWVTFDAATGEVAHENTNRGALAYLNDLHKGRNTGLAWSLFIDIFAVGCVVFCVTGLILLQLHAHGRKITWPLVGLGLAVPLILALIFIH</sequence>